<comment type="caution">
    <text evidence="5">Lacks conserved residue(s) required for the propagation of feature annotation.</text>
</comment>
<comment type="subcellular location">
    <subcellularLocation>
        <location evidence="1">Secreted</location>
    </subcellularLocation>
</comment>
<organism evidence="7 8">
    <name type="scientific">Tropilaelaps mercedesae</name>
    <dbReference type="NCBI Taxonomy" id="418985"/>
    <lineage>
        <taxon>Eukaryota</taxon>
        <taxon>Metazoa</taxon>
        <taxon>Ecdysozoa</taxon>
        <taxon>Arthropoda</taxon>
        <taxon>Chelicerata</taxon>
        <taxon>Arachnida</taxon>
        <taxon>Acari</taxon>
        <taxon>Parasitiformes</taxon>
        <taxon>Mesostigmata</taxon>
        <taxon>Gamasina</taxon>
        <taxon>Dermanyssoidea</taxon>
        <taxon>Laelapidae</taxon>
        <taxon>Tropilaelaps</taxon>
    </lineage>
</organism>
<dbReference type="InterPro" id="IPR036857">
    <property type="entry name" value="Thyroglobulin_1_sf"/>
</dbReference>
<keyword evidence="2" id="KW-0964">Secreted</keyword>
<name>A0A1V9X442_9ACAR</name>
<dbReference type="PANTHER" id="PTHR12352:SF3">
    <property type="entry name" value="NIDOGEN-2"/>
    <property type="match status" value="1"/>
</dbReference>
<accession>A0A1V9X442</accession>
<dbReference type="SUPFAM" id="SSF57610">
    <property type="entry name" value="Thyroglobulin type-1 domain"/>
    <property type="match status" value="1"/>
</dbReference>
<reference evidence="7 8" key="1">
    <citation type="journal article" date="2017" name="Gigascience">
        <title>Draft genome of the honey bee ectoparasitic mite, Tropilaelaps mercedesae, is shaped by the parasitic life history.</title>
        <authorList>
            <person name="Dong X."/>
            <person name="Armstrong S.D."/>
            <person name="Xia D."/>
            <person name="Makepeace B.L."/>
            <person name="Darby A.C."/>
            <person name="Kadowaki T."/>
        </authorList>
    </citation>
    <scope>NUCLEOTIDE SEQUENCE [LARGE SCALE GENOMIC DNA]</scope>
    <source>
        <strain evidence="7">Wuxi-XJTLU</strain>
    </source>
</reference>
<proteinExistence type="predicted"/>
<keyword evidence="3" id="KW-0677">Repeat</keyword>
<dbReference type="SMART" id="SM00211">
    <property type="entry name" value="TY"/>
    <property type="match status" value="1"/>
</dbReference>
<keyword evidence="4 5" id="KW-1015">Disulfide bond</keyword>
<feature type="domain" description="Thyroglobulin type-1" evidence="6">
    <location>
        <begin position="1"/>
        <end position="57"/>
    </location>
</feature>
<dbReference type="InParanoid" id="A0A1V9X442"/>
<dbReference type="InterPro" id="IPR000716">
    <property type="entry name" value="Thyroglobulin_1"/>
</dbReference>
<dbReference type="Proteomes" id="UP000192247">
    <property type="component" value="Unassembled WGS sequence"/>
</dbReference>
<evidence type="ECO:0000256" key="5">
    <source>
        <dbReference type="PROSITE-ProRule" id="PRU00500"/>
    </source>
</evidence>
<dbReference type="PANTHER" id="PTHR12352">
    <property type="entry name" value="SECRETED MODULAR CALCIUM-BINDING PROTEIN"/>
    <property type="match status" value="1"/>
</dbReference>
<evidence type="ECO:0000259" key="6">
    <source>
        <dbReference type="PROSITE" id="PS51162"/>
    </source>
</evidence>
<evidence type="ECO:0000256" key="4">
    <source>
        <dbReference type="ARBA" id="ARBA00023157"/>
    </source>
</evidence>
<dbReference type="GO" id="GO:0005615">
    <property type="term" value="C:extracellular space"/>
    <property type="evidence" value="ECO:0007669"/>
    <property type="project" value="TreeGrafter"/>
</dbReference>
<protein>
    <submittedName>
        <fullName evidence="7">Nidogen-2-like</fullName>
    </submittedName>
</protein>
<comment type="caution">
    <text evidence="7">The sequence shown here is derived from an EMBL/GenBank/DDBJ whole genome shotgun (WGS) entry which is preliminary data.</text>
</comment>
<evidence type="ECO:0000313" key="8">
    <source>
        <dbReference type="Proteomes" id="UP000192247"/>
    </source>
</evidence>
<evidence type="ECO:0000256" key="3">
    <source>
        <dbReference type="ARBA" id="ARBA00022737"/>
    </source>
</evidence>
<evidence type="ECO:0000256" key="1">
    <source>
        <dbReference type="ARBA" id="ARBA00004613"/>
    </source>
</evidence>
<dbReference type="AlphaFoldDB" id="A0A1V9X442"/>
<feature type="disulfide bond" evidence="5">
    <location>
        <begin position="25"/>
        <end position="32"/>
    </location>
</feature>
<dbReference type="InterPro" id="IPR051950">
    <property type="entry name" value="Dev_reg/Prot_inhib"/>
</dbReference>
<sequence length="61" mass="6522">MKQPSLVGMALWQCDSEGLFLRVQCNPVTGHCFCVEPRSGKCLKGTQKAPGTGLPQCLSIA</sequence>
<dbReference type="EMBL" id="MNPL01025540">
    <property type="protein sequence ID" value="OQR68257.1"/>
    <property type="molecule type" value="Genomic_DNA"/>
</dbReference>
<dbReference type="OrthoDB" id="6426963at2759"/>
<dbReference type="Pfam" id="PF00086">
    <property type="entry name" value="Thyroglobulin_1"/>
    <property type="match status" value="1"/>
</dbReference>
<evidence type="ECO:0000256" key="2">
    <source>
        <dbReference type="ARBA" id="ARBA00022525"/>
    </source>
</evidence>
<gene>
    <name evidence="7" type="ORF">BIW11_13023</name>
</gene>
<dbReference type="PROSITE" id="PS51162">
    <property type="entry name" value="THYROGLOBULIN_1_2"/>
    <property type="match status" value="1"/>
</dbReference>
<keyword evidence="8" id="KW-1185">Reference proteome</keyword>
<dbReference type="PROSITE" id="PS00484">
    <property type="entry name" value="THYROGLOBULIN_1_1"/>
    <property type="match status" value="1"/>
</dbReference>
<dbReference type="Gene3D" id="4.10.800.10">
    <property type="entry name" value="Thyroglobulin type-1"/>
    <property type="match status" value="1"/>
</dbReference>
<dbReference type="CDD" id="cd00191">
    <property type="entry name" value="TY"/>
    <property type="match status" value="1"/>
</dbReference>
<evidence type="ECO:0000313" key="7">
    <source>
        <dbReference type="EMBL" id="OQR68257.1"/>
    </source>
</evidence>